<organism evidence="3 4">
    <name type="scientific">Legionella impletisoli</name>
    <dbReference type="NCBI Taxonomy" id="343510"/>
    <lineage>
        <taxon>Bacteria</taxon>
        <taxon>Pseudomonadati</taxon>
        <taxon>Pseudomonadota</taxon>
        <taxon>Gammaproteobacteria</taxon>
        <taxon>Legionellales</taxon>
        <taxon>Legionellaceae</taxon>
        <taxon>Legionella</taxon>
    </lineage>
</organism>
<evidence type="ECO:0000313" key="3">
    <source>
        <dbReference type="EMBL" id="GGI83077.1"/>
    </source>
</evidence>
<dbReference type="InterPro" id="IPR002201">
    <property type="entry name" value="Glyco_trans_9"/>
</dbReference>
<evidence type="ECO:0000313" key="4">
    <source>
        <dbReference type="Proteomes" id="UP000630149"/>
    </source>
</evidence>
<protein>
    <submittedName>
        <fullName evidence="3">ADP-heptose--LPS heptosyltransferase</fullName>
    </submittedName>
</protein>
<comment type="caution">
    <text evidence="3">The sequence shown here is derived from an EMBL/GenBank/DDBJ whole genome shotgun (WGS) entry which is preliminary data.</text>
</comment>
<proteinExistence type="predicted"/>
<dbReference type="PANTHER" id="PTHR30160:SF21">
    <property type="entry name" value="LIPOPOLYSACCHARIDE CORE HEPTOSYLTRANSFERASE OPSX"/>
    <property type="match status" value="1"/>
</dbReference>
<reference evidence="3" key="1">
    <citation type="journal article" date="2014" name="Int. J. Syst. Evol. Microbiol.">
        <title>Complete genome sequence of Corynebacterium casei LMG S-19264T (=DSM 44701T), isolated from a smear-ripened cheese.</title>
        <authorList>
            <consortium name="US DOE Joint Genome Institute (JGI-PGF)"/>
            <person name="Walter F."/>
            <person name="Albersmeier A."/>
            <person name="Kalinowski J."/>
            <person name="Ruckert C."/>
        </authorList>
    </citation>
    <scope>NUCLEOTIDE SEQUENCE</scope>
    <source>
        <strain evidence="3">JCM 13919</strain>
    </source>
</reference>
<evidence type="ECO:0000256" key="2">
    <source>
        <dbReference type="ARBA" id="ARBA00022679"/>
    </source>
</evidence>
<gene>
    <name evidence="3" type="ORF">GCM10007966_09560</name>
</gene>
<dbReference type="PANTHER" id="PTHR30160">
    <property type="entry name" value="TETRAACYLDISACCHARIDE 4'-KINASE-RELATED"/>
    <property type="match status" value="1"/>
</dbReference>
<sequence>MIKSICIVRLSALGDVLMLVPLVRTLQASIPQAKITWVISRPAYDLVAGISGVEFIVINKPNGVGDYWRFAKMMRRRHFDVLLAAQASLRANLLFPFVRAKRKIGYDKRRAKDGHQWFVNEQITPGQDHTLEGFLKFATQLGIIETQITWNLPIGEPELTWARTHLPDKNGPLVLLNPAASKPERSWVLERYIALIRYLKSQWQATVVLTGGPGQNDKELAEAIEASISVDANLVGKTRPKQLLAVIKHADLMICPDTGPSHMAAAVGTPVIALHAVTSSDVSGPYPYRHLAVDYYEEAVKNILKKSPETNIWGTHAHGQDTMSLIPLDAVMNRVQQVLSGL</sequence>
<dbReference type="Gene3D" id="3.40.50.2000">
    <property type="entry name" value="Glycogen Phosphorylase B"/>
    <property type="match status" value="2"/>
</dbReference>
<dbReference type="Proteomes" id="UP000630149">
    <property type="component" value="Unassembled WGS sequence"/>
</dbReference>
<dbReference type="AlphaFoldDB" id="A0A917NB02"/>
<evidence type="ECO:0000256" key="1">
    <source>
        <dbReference type="ARBA" id="ARBA00022676"/>
    </source>
</evidence>
<reference evidence="3" key="2">
    <citation type="submission" date="2020-09" db="EMBL/GenBank/DDBJ databases">
        <authorList>
            <person name="Sun Q."/>
            <person name="Ohkuma M."/>
        </authorList>
    </citation>
    <scope>NUCLEOTIDE SEQUENCE</scope>
    <source>
        <strain evidence="3">JCM 13919</strain>
    </source>
</reference>
<keyword evidence="2" id="KW-0808">Transferase</keyword>
<dbReference type="Pfam" id="PF01075">
    <property type="entry name" value="Glyco_transf_9"/>
    <property type="match status" value="1"/>
</dbReference>
<dbReference type="SUPFAM" id="SSF53756">
    <property type="entry name" value="UDP-Glycosyltransferase/glycogen phosphorylase"/>
    <property type="match status" value="1"/>
</dbReference>
<dbReference type="GO" id="GO:0008713">
    <property type="term" value="F:ADP-heptose-lipopolysaccharide heptosyltransferase activity"/>
    <property type="evidence" value="ECO:0007669"/>
    <property type="project" value="TreeGrafter"/>
</dbReference>
<keyword evidence="1" id="KW-0328">Glycosyltransferase</keyword>
<name>A0A917NB02_9GAMM</name>
<dbReference type="EMBL" id="BMOB01000003">
    <property type="protein sequence ID" value="GGI83077.1"/>
    <property type="molecule type" value="Genomic_DNA"/>
</dbReference>
<dbReference type="GO" id="GO:0009244">
    <property type="term" value="P:lipopolysaccharide core region biosynthetic process"/>
    <property type="evidence" value="ECO:0007669"/>
    <property type="project" value="TreeGrafter"/>
</dbReference>
<keyword evidence="4" id="KW-1185">Reference proteome</keyword>
<dbReference type="InterPro" id="IPR051199">
    <property type="entry name" value="LPS_LOS_Heptosyltrfase"/>
</dbReference>
<accession>A0A917NB02</accession>
<dbReference type="RefSeq" id="WP_131776120.1">
    <property type="nucleotide sequence ID" value="NZ_BMOB01000003.1"/>
</dbReference>
<dbReference type="OrthoDB" id="9781892at2"/>
<dbReference type="GO" id="GO:0005829">
    <property type="term" value="C:cytosol"/>
    <property type="evidence" value="ECO:0007669"/>
    <property type="project" value="TreeGrafter"/>
</dbReference>
<dbReference type="CDD" id="cd03789">
    <property type="entry name" value="GT9_LPS_heptosyltransferase"/>
    <property type="match status" value="1"/>
</dbReference>